<dbReference type="EMBL" id="JAACJP010000039">
    <property type="protein sequence ID" value="KAF5373431.1"/>
    <property type="molecule type" value="Genomic_DNA"/>
</dbReference>
<keyword evidence="2" id="KW-1185">Reference proteome</keyword>
<accession>A0A8H5LXX1</accession>
<organism evidence="1 2">
    <name type="scientific">Tricholomella constricta</name>
    <dbReference type="NCBI Taxonomy" id="117010"/>
    <lineage>
        <taxon>Eukaryota</taxon>
        <taxon>Fungi</taxon>
        <taxon>Dikarya</taxon>
        <taxon>Basidiomycota</taxon>
        <taxon>Agaricomycotina</taxon>
        <taxon>Agaricomycetes</taxon>
        <taxon>Agaricomycetidae</taxon>
        <taxon>Agaricales</taxon>
        <taxon>Tricholomatineae</taxon>
        <taxon>Lyophyllaceae</taxon>
        <taxon>Tricholomella</taxon>
    </lineage>
</organism>
<comment type="caution">
    <text evidence="1">The sequence shown here is derived from an EMBL/GenBank/DDBJ whole genome shotgun (WGS) entry which is preliminary data.</text>
</comment>
<reference evidence="1 2" key="1">
    <citation type="journal article" date="2020" name="ISME J.">
        <title>Uncovering the hidden diversity of litter-decomposition mechanisms in mushroom-forming fungi.</title>
        <authorList>
            <person name="Floudas D."/>
            <person name="Bentzer J."/>
            <person name="Ahren D."/>
            <person name="Johansson T."/>
            <person name="Persson P."/>
            <person name="Tunlid A."/>
        </authorList>
    </citation>
    <scope>NUCLEOTIDE SEQUENCE [LARGE SCALE GENOMIC DNA]</scope>
    <source>
        <strain evidence="1 2">CBS 661.87</strain>
    </source>
</reference>
<proteinExistence type="predicted"/>
<dbReference type="Proteomes" id="UP000565441">
    <property type="component" value="Unassembled WGS sequence"/>
</dbReference>
<name>A0A8H5LXX1_9AGAR</name>
<evidence type="ECO:0000313" key="1">
    <source>
        <dbReference type="EMBL" id="KAF5373431.1"/>
    </source>
</evidence>
<dbReference type="OrthoDB" id="15808at2759"/>
<sequence>MLAGITYNQPCHAPGRVKPLDNPRGVEGLQDVARWYEERGHGHLRSDVVEAVEPRIGFFGGGGAQRGRESKRTVGNHNDGTIGLAALMNLKAGDRDFDILMEWC</sequence>
<protein>
    <submittedName>
        <fullName evidence="1">Uncharacterized protein</fullName>
    </submittedName>
</protein>
<dbReference type="AlphaFoldDB" id="A0A8H5LXX1"/>
<evidence type="ECO:0000313" key="2">
    <source>
        <dbReference type="Proteomes" id="UP000565441"/>
    </source>
</evidence>
<gene>
    <name evidence="1" type="ORF">D9615_009448</name>
</gene>